<dbReference type="InterPro" id="IPR002364">
    <property type="entry name" value="Quin_OxRdtase/zeta-crystal_CS"/>
</dbReference>
<dbReference type="AlphaFoldDB" id="A0A0F9GBD5"/>
<dbReference type="GO" id="GO:0016491">
    <property type="term" value="F:oxidoreductase activity"/>
    <property type="evidence" value="ECO:0007669"/>
    <property type="project" value="InterPro"/>
</dbReference>
<sequence>MKAIVYTEYGGPEVLQLKDVEKPTPKDNEVLVKVRVSSLNAADLDFLRGKMQFSRKPRYKILGSDIAGRIETVGRNVKQFQPGDEIFVDLTKCGLGAFAEYVCVPEKELTLKSVSMTFEEAATLPQAAMLALQGLRDKRQIQPGQKVLINGAGGGVGTFAVQIAKLFGGEVTGVDSTEKLDLVRSIGADHVIDYTQEDFIKNGQRYDLILDVVVSHSISDYKRVLNP</sequence>
<dbReference type="Gene3D" id="3.90.180.10">
    <property type="entry name" value="Medium-chain alcohol dehydrogenases, catalytic domain"/>
    <property type="match status" value="1"/>
</dbReference>
<dbReference type="Pfam" id="PF08240">
    <property type="entry name" value="ADH_N"/>
    <property type="match status" value="1"/>
</dbReference>
<dbReference type="SMART" id="SM00829">
    <property type="entry name" value="PKS_ER"/>
    <property type="match status" value="1"/>
</dbReference>
<dbReference type="PROSITE" id="PS01162">
    <property type="entry name" value="QOR_ZETA_CRYSTAL"/>
    <property type="match status" value="1"/>
</dbReference>
<dbReference type="GO" id="GO:0008270">
    <property type="term" value="F:zinc ion binding"/>
    <property type="evidence" value="ECO:0007669"/>
    <property type="project" value="InterPro"/>
</dbReference>
<feature type="domain" description="Enoyl reductase (ER)" evidence="1">
    <location>
        <begin position="10"/>
        <end position="225"/>
    </location>
</feature>
<dbReference type="InterPro" id="IPR050700">
    <property type="entry name" value="YIM1/Zinc_Alcohol_DH_Fams"/>
</dbReference>
<feature type="non-terminal residue" evidence="2">
    <location>
        <position position="227"/>
    </location>
</feature>
<dbReference type="InterPro" id="IPR013149">
    <property type="entry name" value="ADH-like_C"/>
</dbReference>
<dbReference type="Pfam" id="PF00107">
    <property type="entry name" value="ADH_zinc_N"/>
    <property type="match status" value="1"/>
</dbReference>
<dbReference type="EMBL" id="LAZR01027107">
    <property type="protein sequence ID" value="KKL66745.1"/>
    <property type="molecule type" value="Genomic_DNA"/>
</dbReference>
<dbReference type="InterPro" id="IPR011032">
    <property type="entry name" value="GroES-like_sf"/>
</dbReference>
<proteinExistence type="predicted"/>
<evidence type="ECO:0000313" key="2">
    <source>
        <dbReference type="EMBL" id="KKL66745.1"/>
    </source>
</evidence>
<dbReference type="InterPro" id="IPR036291">
    <property type="entry name" value="NAD(P)-bd_dom_sf"/>
</dbReference>
<dbReference type="CDD" id="cd08267">
    <property type="entry name" value="MDR1"/>
    <property type="match status" value="1"/>
</dbReference>
<name>A0A0F9GBD5_9ZZZZ</name>
<dbReference type="PANTHER" id="PTHR11695:SF648">
    <property type="entry name" value="ZINC-BINDING OXIDOREDUCTASE"/>
    <property type="match status" value="1"/>
</dbReference>
<dbReference type="SUPFAM" id="SSF51735">
    <property type="entry name" value="NAD(P)-binding Rossmann-fold domains"/>
    <property type="match status" value="1"/>
</dbReference>
<evidence type="ECO:0000259" key="1">
    <source>
        <dbReference type="SMART" id="SM00829"/>
    </source>
</evidence>
<organism evidence="2">
    <name type="scientific">marine sediment metagenome</name>
    <dbReference type="NCBI Taxonomy" id="412755"/>
    <lineage>
        <taxon>unclassified sequences</taxon>
        <taxon>metagenomes</taxon>
        <taxon>ecological metagenomes</taxon>
    </lineage>
</organism>
<protein>
    <recommendedName>
        <fullName evidence="1">Enoyl reductase (ER) domain-containing protein</fullName>
    </recommendedName>
</protein>
<dbReference type="PANTHER" id="PTHR11695">
    <property type="entry name" value="ALCOHOL DEHYDROGENASE RELATED"/>
    <property type="match status" value="1"/>
</dbReference>
<reference evidence="2" key="1">
    <citation type="journal article" date="2015" name="Nature">
        <title>Complex archaea that bridge the gap between prokaryotes and eukaryotes.</title>
        <authorList>
            <person name="Spang A."/>
            <person name="Saw J.H."/>
            <person name="Jorgensen S.L."/>
            <person name="Zaremba-Niedzwiedzka K."/>
            <person name="Martijn J."/>
            <person name="Lind A.E."/>
            <person name="van Eijk R."/>
            <person name="Schleper C."/>
            <person name="Guy L."/>
            <person name="Ettema T.J."/>
        </authorList>
    </citation>
    <scope>NUCLEOTIDE SEQUENCE</scope>
</reference>
<dbReference type="Gene3D" id="3.40.50.720">
    <property type="entry name" value="NAD(P)-binding Rossmann-like Domain"/>
    <property type="match status" value="1"/>
</dbReference>
<gene>
    <name evidence="2" type="ORF">LCGC14_2141920</name>
</gene>
<dbReference type="InterPro" id="IPR013154">
    <property type="entry name" value="ADH-like_N"/>
</dbReference>
<accession>A0A0F9GBD5</accession>
<comment type="caution">
    <text evidence="2">The sequence shown here is derived from an EMBL/GenBank/DDBJ whole genome shotgun (WGS) entry which is preliminary data.</text>
</comment>
<dbReference type="InterPro" id="IPR020843">
    <property type="entry name" value="ER"/>
</dbReference>
<dbReference type="SUPFAM" id="SSF50129">
    <property type="entry name" value="GroES-like"/>
    <property type="match status" value="1"/>
</dbReference>